<dbReference type="OrthoDB" id="3266602at2759"/>
<keyword evidence="3" id="KW-1185">Reference proteome</keyword>
<organism evidence="2 3">
    <name type="scientific">Rhizopogon vinicolor AM-OR11-026</name>
    <dbReference type="NCBI Taxonomy" id="1314800"/>
    <lineage>
        <taxon>Eukaryota</taxon>
        <taxon>Fungi</taxon>
        <taxon>Dikarya</taxon>
        <taxon>Basidiomycota</taxon>
        <taxon>Agaricomycotina</taxon>
        <taxon>Agaricomycetes</taxon>
        <taxon>Agaricomycetidae</taxon>
        <taxon>Boletales</taxon>
        <taxon>Suillineae</taxon>
        <taxon>Rhizopogonaceae</taxon>
        <taxon>Rhizopogon</taxon>
    </lineage>
</organism>
<dbReference type="EMBL" id="KV448428">
    <property type="protein sequence ID" value="OAX36277.1"/>
    <property type="molecule type" value="Genomic_DNA"/>
</dbReference>
<proteinExistence type="predicted"/>
<accession>A0A1B7MUP8</accession>
<protein>
    <submittedName>
        <fullName evidence="2">Uncharacterized protein</fullName>
    </submittedName>
</protein>
<dbReference type="STRING" id="1314800.A0A1B7MUP8"/>
<feature type="compositionally biased region" description="Basic and acidic residues" evidence="1">
    <location>
        <begin position="1"/>
        <end position="10"/>
    </location>
</feature>
<gene>
    <name evidence="2" type="ORF">K503DRAFT_314871</name>
</gene>
<feature type="region of interest" description="Disordered" evidence="1">
    <location>
        <begin position="1"/>
        <end position="40"/>
    </location>
</feature>
<dbReference type="InParanoid" id="A0A1B7MUP8"/>
<dbReference type="AlphaFoldDB" id="A0A1B7MUP8"/>
<sequence>MAMKADDPVPRPEPTLGPERSHLSPLTLTTTTARSPSPQPLKRTCETLGCGGTVSLSATWQRCYKCSLQRWKERQQVAIAASSIVGPASAIGEATDGHSPTSLEAKTVHKISMSRELEAVPSDSQAAVLNAVDNLSLSELPDGQCVSDSGEAATASGTLNVECGRDSGMELESSQVSISGWDSDLTDLSLEDKDVTESDSDSDAEDSSMIKIRIPVLASRLPSGSNVRVCAIKRCNIALPRDYRWKICDSCRRYQRGYQRIRMEEARRRMVEFSQIENESVDLLKPPQTEISLLQTPEGLCLCAVPRCRAKLPESNYRWKCCRACRTRARDDARRSSVGSLMDLEDPVEQSSLSDVSYPTFQNRSVLLSEFSAKLRRFVEAQILYLRMKLQTVGEKALSRLDAVLFAFDGEYSTVTGQRGHYSIDGQGQSGPDKSEVARMQKEAASVVEELNGALLAQFKPLESFVIQSGGFIARYDCTLELIVPLRPLPKGKDSKDTDTSESSMSTSHVPYMKPMSGELEVAVVPDDSHRLLLGQRTIIRFRMLG</sequence>
<evidence type="ECO:0000313" key="2">
    <source>
        <dbReference type="EMBL" id="OAX36277.1"/>
    </source>
</evidence>
<name>A0A1B7MUP8_9AGAM</name>
<reference evidence="2 3" key="1">
    <citation type="submission" date="2016-06" db="EMBL/GenBank/DDBJ databases">
        <title>Comparative genomics of the ectomycorrhizal sister species Rhizopogon vinicolor and Rhizopogon vesiculosus (Basidiomycota: Boletales) reveals a divergence of the mating type B locus.</title>
        <authorList>
            <consortium name="DOE Joint Genome Institute"/>
            <person name="Mujic A.B."/>
            <person name="Kuo A."/>
            <person name="Tritt A."/>
            <person name="Lipzen A."/>
            <person name="Chen C."/>
            <person name="Johnson J."/>
            <person name="Sharma A."/>
            <person name="Barry K."/>
            <person name="Grigoriev I.V."/>
            <person name="Spatafora J.W."/>
        </authorList>
    </citation>
    <scope>NUCLEOTIDE SEQUENCE [LARGE SCALE GENOMIC DNA]</scope>
    <source>
        <strain evidence="2 3">AM-OR11-026</strain>
    </source>
</reference>
<feature type="compositionally biased region" description="Low complexity" evidence="1">
    <location>
        <begin position="23"/>
        <end position="36"/>
    </location>
</feature>
<evidence type="ECO:0000313" key="3">
    <source>
        <dbReference type="Proteomes" id="UP000092154"/>
    </source>
</evidence>
<evidence type="ECO:0000256" key="1">
    <source>
        <dbReference type="SAM" id="MobiDB-lite"/>
    </source>
</evidence>
<dbReference type="Proteomes" id="UP000092154">
    <property type="component" value="Unassembled WGS sequence"/>
</dbReference>
<feature type="region of interest" description="Disordered" evidence="1">
    <location>
        <begin position="489"/>
        <end position="512"/>
    </location>
</feature>